<proteinExistence type="predicted"/>
<evidence type="ECO:0000256" key="1">
    <source>
        <dbReference type="SAM" id="MobiDB-lite"/>
    </source>
</evidence>
<accession>A0A7R9KB12</accession>
<evidence type="ECO:0000313" key="3">
    <source>
        <dbReference type="Proteomes" id="UP000759131"/>
    </source>
</evidence>
<dbReference type="Proteomes" id="UP000759131">
    <property type="component" value="Unassembled WGS sequence"/>
</dbReference>
<feature type="compositionally biased region" description="Polar residues" evidence="1">
    <location>
        <begin position="239"/>
        <end position="258"/>
    </location>
</feature>
<protein>
    <recommendedName>
        <fullName evidence="4">Nuclear protein MDM1</fullName>
    </recommendedName>
</protein>
<evidence type="ECO:0008006" key="4">
    <source>
        <dbReference type="Google" id="ProtNLM"/>
    </source>
</evidence>
<feature type="region of interest" description="Disordered" evidence="1">
    <location>
        <begin position="334"/>
        <end position="377"/>
    </location>
</feature>
<name>A0A7R9KB12_9ACAR</name>
<organism evidence="2">
    <name type="scientific">Medioppia subpectinata</name>
    <dbReference type="NCBI Taxonomy" id="1979941"/>
    <lineage>
        <taxon>Eukaryota</taxon>
        <taxon>Metazoa</taxon>
        <taxon>Ecdysozoa</taxon>
        <taxon>Arthropoda</taxon>
        <taxon>Chelicerata</taxon>
        <taxon>Arachnida</taxon>
        <taxon>Acari</taxon>
        <taxon>Acariformes</taxon>
        <taxon>Sarcoptiformes</taxon>
        <taxon>Oribatida</taxon>
        <taxon>Brachypylina</taxon>
        <taxon>Oppioidea</taxon>
        <taxon>Oppiidae</taxon>
        <taxon>Medioppia</taxon>
    </lineage>
</organism>
<dbReference type="AlphaFoldDB" id="A0A7R9KB12"/>
<gene>
    <name evidence="2" type="ORF">OSB1V03_LOCUS160</name>
</gene>
<sequence>MMNPHERTAENTEYRRSYTWNTAHGDYPHNQAATKLCNTEYNTSFGWPKNGRDVQYRDIEPTIVAKRVDAVDSTPKKSMTITNLADVTKNKEIVPFVKDTQTVATHEKPKHSEYHSKFRPFSSYGYISGNGFKKLKDLDAMNKTKDWYFEREERNKQANVYKTRSQLDPKEFSHPIASESLEKIYSQGLLWNNYHVDRGLQALALATTLKIIEEKKQEREFSLTPKSAGRIRYLSSAPSSLRTGIQNTSNSSIRTKSPQIMPHSDVRSVDKLIKTAPISVSPKPESKIWLKPKPKAQEPSEPIKPLPSEPVVNRPNIFSTIRNEQKASAANPLINFDDNKKAPPVQPMPRTTHLKTSNDITGVKSPSPDSMKVQNDKPINLSNKYSADMTAIKSVPLSEKPKIGDKMIASQDKSKPLAEIKPPLAAKPTAKVQPSPSTSLTSIPNPGSKAVIQSIDEEVKIVKPPKKTGNVLDKARHFWSKK</sequence>
<dbReference type="EMBL" id="CAJPIZ010000024">
    <property type="protein sequence ID" value="CAG2100090.1"/>
    <property type="molecule type" value="Genomic_DNA"/>
</dbReference>
<feature type="region of interest" description="Disordered" evidence="1">
    <location>
        <begin position="283"/>
        <end position="311"/>
    </location>
</feature>
<reference evidence="2" key="1">
    <citation type="submission" date="2020-11" db="EMBL/GenBank/DDBJ databases">
        <authorList>
            <person name="Tran Van P."/>
        </authorList>
    </citation>
    <scope>NUCLEOTIDE SEQUENCE</scope>
</reference>
<dbReference type="OrthoDB" id="6515378at2759"/>
<feature type="region of interest" description="Disordered" evidence="1">
    <location>
        <begin position="410"/>
        <end position="448"/>
    </location>
</feature>
<feature type="region of interest" description="Disordered" evidence="1">
    <location>
        <begin position="239"/>
        <end position="265"/>
    </location>
</feature>
<keyword evidence="3" id="KW-1185">Reference proteome</keyword>
<feature type="compositionally biased region" description="Polar residues" evidence="1">
    <location>
        <begin position="432"/>
        <end position="445"/>
    </location>
</feature>
<evidence type="ECO:0000313" key="2">
    <source>
        <dbReference type="EMBL" id="CAD7619660.1"/>
    </source>
</evidence>
<dbReference type="EMBL" id="OC854599">
    <property type="protein sequence ID" value="CAD7619660.1"/>
    <property type="molecule type" value="Genomic_DNA"/>
</dbReference>